<dbReference type="AlphaFoldDB" id="W9HA10"/>
<dbReference type="InterPro" id="IPR018490">
    <property type="entry name" value="cNMP-bd_dom_sf"/>
</dbReference>
<dbReference type="SUPFAM" id="SSF46785">
    <property type="entry name" value="Winged helix' DNA-binding domain"/>
    <property type="match status" value="1"/>
</dbReference>
<accession>W9HA10</accession>
<dbReference type="EMBL" id="AVFL01000001">
    <property type="protein sequence ID" value="EWY42799.1"/>
    <property type="molecule type" value="Genomic_DNA"/>
</dbReference>
<dbReference type="STRING" id="1385369.N825_00715"/>
<dbReference type="GO" id="GO:0006355">
    <property type="term" value="P:regulation of DNA-templated transcription"/>
    <property type="evidence" value="ECO:0007669"/>
    <property type="project" value="InterPro"/>
</dbReference>
<proteinExistence type="predicted"/>
<dbReference type="SUPFAM" id="SSF51206">
    <property type="entry name" value="cAMP-binding domain-like"/>
    <property type="match status" value="1"/>
</dbReference>
<organism evidence="1 2">
    <name type="scientific">Skermanella stibiiresistens SB22</name>
    <dbReference type="NCBI Taxonomy" id="1385369"/>
    <lineage>
        <taxon>Bacteria</taxon>
        <taxon>Pseudomonadati</taxon>
        <taxon>Pseudomonadota</taxon>
        <taxon>Alphaproteobacteria</taxon>
        <taxon>Rhodospirillales</taxon>
        <taxon>Azospirillaceae</taxon>
        <taxon>Skermanella</taxon>
    </lineage>
</organism>
<sequence length="150" mass="16484">MENGATLALHTARAGDTFAEAAVSADAYHCDAVADVRSELVAFPIQHLRERLSSDPQTALSFAMFMASQVRTLRARLELRNIRSAKERLLAWLELNGAGVPLSVPTDQPWTEVAADIGLTREALYRALADLSRAGAIRRENGRTILLREQ</sequence>
<dbReference type="InterPro" id="IPR036390">
    <property type="entry name" value="WH_DNA-bd_sf"/>
</dbReference>
<name>W9HA10_9PROT</name>
<dbReference type="InterPro" id="IPR014710">
    <property type="entry name" value="RmlC-like_jellyroll"/>
</dbReference>
<gene>
    <name evidence="1" type="ORF">N825_00715</name>
</gene>
<dbReference type="GO" id="GO:0003677">
    <property type="term" value="F:DNA binding"/>
    <property type="evidence" value="ECO:0007669"/>
    <property type="project" value="UniProtKB-KW"/>
</dbReference>
<keyword evidence="2" id="KW-1185">Reference proteome</keyword>
<evidence type="ECO:0000313" key="1">
    <source>
        <dbReference type="EMBL" id="EWY42799.1"/>
    </source>
</evidence>
<dbReference type="Gene3D" id="2.60.120.10">
    <property type="entry name" value="Jelly Rolls"/>
    <property type="match status" value="1"/>
</dbReference>
<dbReference type="Proteomes" id="UP000019486">
    <property type="component" value="Unassembled WGS sequence"/>
</dbReference>
<reference evidence="1 2" key="1">
    <citation type="submission" date="2013-08" db="EMBL/GenBank/DDBJ databases">
        <title>The genome sequence of Skermanella stibiiresistens.</title>
        <authorList>
            <person name="Zhu W."/>
            <person name="Wang G."/>
        </authorList>
    </citation>
    <scope>NUCLEOTIDE SEQUENCE [LARGE SCALE GENOMIC DNA]</scope>
    <source>
        <strain evidence="1 2">SB22</strain>
    </source>
</reference>
<protein>
    <submittedName>
        <fullName evidence="1">Uncharacterized protein</fullName>
    </submittedName>
</protein>
<comment type="caution">
    <text evidence="1">The sequence shown here is derived from an EMBL/GenBank/DDBJ whole genome shotgun (WGS) entry which is preliminary data.</text>
</comment>
<evidence type="ECO:0000313" key="2">
    <source>
        <dbReference type="Proteomes" id="UP000019486"/>
    </source>
</evidence>